<dbReference type="EMBL" id="RBNJ01000061">
    <property type="protein sequence ID" value="RUS35518.1"/>
    <property type="molecule type" value="Genomic_DNA"/>
</dbReference>
<dbReference type="Proteomes" id="UP000274822">
    <property type="component" value="Unassembled WGS sequence"/>
</dbReference>
<keyword evidence="2" id="KW-0732">Signal</keyword>
<protein>
    <recommendedName>
        <fullName evidence="5">Secreted protein</fullName>
    </recommendedName>
</protein>
<accession>A0A433R0G1</accession>
<name>A0A433R0G1_9FUNG</name>
<sequence>MRNTAVGICTIILYLCFVSCLVFGQSAFKPEALANTENSKTASRNRYERGVPIGSKALHWSILSALQHTNLTCTCTYPCRPRCQSVISRAPFARFPCRYARRNVRMFAICVSRIHAAQSNEQILFRMLYSRDSTIANTTSAPRTAPTARNLECVLKPAPSVRANARANASTRASSDSRAVLGSG</sequence>
<evidence type="ECO:0000313" key="3">
    <source>
        <dbReference type="EMBL" id="RUS35518.1"/>
    </source>
</evidence>
<comment type="caution">
    <text evidence="3">The sequence shown here is derived from an EMBL/GenBank/DDBJ whole genome shotgun (WGS) entry which is preliminary data.</text>
</comment>
<evidence type="ECO:0000313" key="4">
    <source>
        <dbReference type="Proteomes" id="UP000274822"/>
    </source>
</evidence>
<evidence type="ECO:0000256" key="1">
    <source>
        <dbReference type="SAM" id="MobiDB-lite"/>
    </source>
</evidence>
<feature type="signal peptide" evidence="2">
    <location>
        <begin position="1"/>
        <end position="24"/>
    </location>
</feature>
<keyword evidence="4" id="KW-1185">Reference proteome</keyword>
<proteinExistence type="predicted"/>
<organism evidence="3 4">
    <name type="scientific">Jimgerdemannia flammicorona</name>
    <dbReference type="NCBI Taxonomy" id="994334"/>
    <lineage>
        <taxon>Eukaryota</taxon>
        <taxon>Fungi</taxon>
        <taxon>Fungi incertae sedis</taxon>
        <taxon>Mucoromycota</taxon>
        <taxon>Mucoromycotina</taxon>
        <taxon>Endogonomycetes</taxon>
        <taxon>Endogonales</taxon>
        <taxon>Endogonaceae</taxon>
        <taxon>Jimgerdemannia</taxon>
    </lineage>
</organism>
<reference evidence="3 4" key="1">
    <citation type="journal article" date="2018" name="New Phytol.">
        <title>Phylogenomics of Endogonaceae and evolution of mycorrhizas within Mucoromycota.</title>
        <authorList>
            <person name="Chang Y."/>
            <person name="Desiro A."/>
            <person name="Na H."/>
            <person name="Sandor L."/>
            <person name="Lipzen A."/>
            <person name="Clum A."/>
            <person name="Barry K."/>
            <person name="Grigoriev I.V."/>
            <person name="Martin F.M."/>
            <person name="Stajich J.E."/>
            <person name="Smith M.E."/>
            <person name="Bonito G."/>
            <person name="Spatafora J.W."/>
        </authorList>
    </citation>
    <scope>NUCLEOTIDE SEQUENCE [LARGE SCALE GENOMIC DNA]</scope>
    <source>
        <strain evidence="3 4">AD002</strain>
    </source>
</reference>
<dbReference type="AlphaFoldDB" id="A0A433R0G1"/>
<evidence type="ECO:0008006" key="5">
    <source>
        <dbReference type="Google" id="ProtNLM"/>
    </source>
</evidence>
<evidence type="ECO:0000256" key="2">
    <source>
        <dbReference type="SAM" id="SignalP"/>
    </source>
</evidence>
<feature type="chain" id="PRO_5019005533" description="Secreted protein" evidence="2">
    <location>
        <begin position="25"/>
        <end position="184"/>
    </location>
</feature>
<feature type="region of interest" description="Disordered" evidence="1">
    <location>
        <begin position="165"/>
        <end position="184"/>
    </location>
</feature>
<gene>
    <name evidence="3" type="ORF">BC938DRAFT_481423</name>
</gene>